<dbReference type="SUPFAM" id="SSF53067">
    <property type="entry name" value="Actin-like ATPase domain"/>
    <property type="match status" value="2"/>
</dbReference>
<evidence type="ECO:0000313" key="7">
    <source>
        <dbReference type="Proteomes" id="UP001560573"/>
    </source>
</evidence>
<dbReference type="EMBL" id="JAULBC010000001">
    <property type="protein sequence ID" value="MEX6686677.1"/>
    <property type="molecule type" value="Genomic_DNA"/>
</dbReference>
<dbReference type="PANTHER" id="PTHR43095:SF5">
    <property type="entry name" value="XYLULOSE KINASE"/>
    <property type="match status" value="1"/>
</dbReference>
<dbReference type="InterPro" id="IPR018485">
    <property type="entry name" value="FGGY_C"/>
</dbReference>
<organism evidence="6 7">
    <name type="scientific">Danxiaibacter flavus</name>
    <dbReference type="NCBI Taxonomy" id="3049108"/>
    <lineage>
        <taxon>Bacteria</taxon>
        <taxon>Pseudomonadati</taxon>
        <taxon>Bacteroidota</taxon>
        <taxon>Chitinophagia</taxon>
        <taxon>Chitinophagales</taxon>
        <taxon>Chitinophagaceae</taxon>
        <taxon>Danxiaibacter</taxon>
    </lineage>
</organism>
<reference evidence="6 7" key="1">
    <citation type="submission" date="2023-07" db="EMBL/GenBank/DDBJ databases">
        <authorList>
            <person name="Lian W.-H."/>
        </authorList>
    </citation>
    <scope>NUCLEOTIDE SEQUENCE [LARGE SCALE GENOMIC DNA]</scope>
    <source>
        <strain evidence="6 7">SYSU DXS3180</strain>
    </source>
</reference>
<protein>
    <submittedName>
        <fullName evidence="6">FGGY family carbohydrate kinase</fullName>
    </submittedName>
</protein>
<dbReference type="Pfam" id="PF02782">
    <property type="entry name" value="FGGY_C"/>
    <property type="match status" value="1"/>
</dbReference>
<feature type="domain" description="Carbohydrate kinase FGGY N-terminal" evidence="4">
    <location>
        <begin position="3"/>
        <end position="245"/>
    </location>
</feature>
<dbReference type="Gene3D" id="3.30.420.40">
    <property type="match status" value="2"/>
</dbReference>
<evidence type="ECO:0000259" key="5">
    <source>
        <dbReference type="Pfam" id="PF02782"/>
    </source>
</evidence>
<comment type="similarity">
    <text evidence="1">Belongs to the FGGY kinase family.</text>
</comment>
<dbReference type="InterPro" id="IPR043129">
    <property type="entry name" value="ATPase_NBD"/>
</dbReference>
<keyword evidence="2" id="KW-0808">Transferase</keyword>
<comment type="caution">
    <text evidence="6">The sequence shown here is derived from an EMBL/GenBank/DDBJ whole genome shotgun (WGS) entry which is preliminary data.</text>
</comment>
<dbReference type="Proteomes" id="UP001560573">
    <property type="component" value="Unassembled WGS sequence"/>
</dbReference>
<accession>A0ABV3Z9Y0</accession>
<feature type="domain" description="Carbohydrate kinase FGGY C-terminal" evidence="5">
    <location>
        <begin position="259"/>
        <end position="446"/>
    </location>
</feature>
<gene>
    <name evidence="6" type="ORF">QTN47_04185</name>
</gene>
<proteinExistence type="inferred from homology"/>
<keyword evidence="7" id="KW-1185">Reference proteome</keyword>
<evidence type="ECO:0000313" key="6">
    <source>
        <dbReference type="EMBL" id="MEX6686677.1"/>
    </source>
</evidence>
<dbReference type="GO" id="GO:0016301">
    <property type="term" value="F:kinase activity"/>
    <property type="evidence" value="ECO:0007669"/>
    <property type="project" value="UniProtKB-KW"/>
</dbReference>
<dbReference type="CDD" id="cd07809">
    <property type="entry name" value="ASKHA_NBD_FGGY_BaXK-like"/>
    <property type="match status" value="1"/>
</dbReference>
<dbReference type="PANTHER" id="PTHR43095">
    <property type="entry name" value="SUGAR KINASE"/>
    <property type="match status" value="1"/>
</dbReference>
<evidence type="ECO:0000259" key="4">
    <source>
        <dbReference type="Pfam" id="PF00370"/>
    </source>
</evidence>
<dbReference type="InterPro" id="IPR050406">
    <property type="entry name" value="FGGY_Carb_Kinase"/>
</dbReference>
<dbReference type="InterPro" id="IPR018484">
    <property type="entry name" value="FGGY_N"/>
</dbReference>
<sequence length="499" mass="54375">MLLLGIDVGTSSIKVSVVDANSQRCVASAFFPETEAEIISHESGWAEQSPDSWWNFARQAIKKAHASKLYNPKDIAAIGIAYQMHGLVLVDKDQQVLRDSIIWCDSRAVPYGDKAFATIGEEKCLSHLLNSPGNFTAAKLAWVKENEPEVYEKIYKLMLPGDFIAMKLTGSISTSVSSLSEGIFWDFKEDALSEDVLTFFDFDRSVIPSIQNVFSEHGRVSQSVADELQLTAGIPVSYKAGDQPNNALSLNVLEPGEVASTAGTSGVIYGVSDQLAYDPLSRVNSFAHVNYTSDNKRIGVLLCINGTGILNRWLKETVGRNESYAALNEAAADIKPGSNGLSILPFGNGAERILNNKIVGAQIHNIDLNKHTPAHIYRAGQEGIAYSFRYGLDIMRENGMTPSVIRAGKANMFLSDVFARAFVNVTNVPVELYDNDGSVGAALGAGIGCGFFSTQKEAFTNMKRLTTIEPSANNDGYEAYYQQWKTILKNVIGGVRLEV</sequence>
<evidence type="ECO:0000256" key="1">
    <source>
        <dbReference type="ARBA" id="ARBA00009156"/>
    </source>
</evidence>
<keyword evidence="3 6" id="KW-0418">Kinase</keyword>
<name>A0ABV3Z9Y0_9BACT</name>
<evidence type="ECO:0000256" key="3">
    <source>
        <dbReference type="ARBA" id="ARBA00022777"/>
    </source>
</evidence>
<evidence type="ECO:0000256" key="2">
    <source>
        <dbReference type="ARBA" id="ARBA00022679"/>
    </source>
</evidence>
<dbReference type="PIRSF" id="PIRSF000538">
    <property type="entry name" value="GlpK"/>
    <property type="match status" value="1"/>
</dbReference>
<dbReference type="Pfam" id="PF00370">
    <property type="entry name" value="FGGY_N"/>
    <property type="match status" value="1"/>
</dbReference>
<dbReference type="InterPro" id="IPR000577">
    <property type="entry name" value="Carb_kinase_FGGY"/>
</dbReference>
<dbReference type="RefSeq" id="WP_369328073.1">
    <property type="nucleotide sequence ID" value="NZ_JAULBC010000001.1"/>
</dbReference>